<evidence type="ECO:0000313" key="15">
    <source>
        <dbReference type="EMBL" id="CAG5080177.1"/>
    </source>
</evidence>
<evidence type="ECO:0000256" key="8">
    <source>
        <dbReference type="ARBA" id="ARBA00023170"/>
    </source>
</evidence>
<evidence type="ECO:0000256" key="7">
    <source>
        <dbReference type="ARBA" id="ARBA00023136"/>
    </source>
</evidence>
<dbReference type="InterPro" id="IPR008969">
    <property type="entry name" value="CarboxyPept-like_regulatory"/>
</dbReference>
<dbReference type="Proteomes" id="UP000683507">
    <property type="component" value="Chromosome"/>
</dbReference>
<sequence>MKFWGIILLLFSSLPLLAQDKGVFKGTVKDGDEAIIGANVQLAADRSKGASTNFDGEFAFECPVGVHQFIISFVGMQTDTIEVEILKDEITTRNIILYPDNELLRAVDVKVGKFDKDIKDMTISMEVIRPALIENKNTRSIETVLDQTPGLNIMDGEPQIRGGSGFTFGVGSKVAVLVDDMPMLSGDAGRPEWGFIPVENIEQVEVIKGAASVLSGASALSGAIHIKTAEPGVKPLTKVNLYSGFYSEPKNDSALWWDDYPYIHGVNFLHTRKIKQLDLTFGGLVNLDHGYLGAPRPGEFVIDTVTNFTDDQMKSQKGRLNIGLRYHPKKLERLTFGINANAMYNNTNMTLAWLDDTSGIYRAYPGGVILQKQTIFNIDPYVNYFSKNGMKHALKARWLSTSNEMSANQSNFSDVYYADYQFKHVFKKFKDIEFIAGASTTQTYSFSEIFIASGDSTNTLANYSGYLQLEKTIFERINLSFGFRGEGYILNDTVNNGATILRAGLNYKLTEGTNLRMSYGQGYRYPTIAERFIRTKVGTFGVFDNPDLLPETSWNIEAGFRQGYKFGALKGYLDVAVFKQHYENTIEYLFGFWDPTFQFAVAGFKFLNTGASQVVGVDASIAGMMENKKKSGFTYIVGYNYILPTTLEPDQVFAEDYRPGGSGEFSYNTTSFDSSHKILKYRFLHTFKADVEYTFRDRFKIGASARYFSKIENLDRAIIDFEEVTENSGGTLQGIRYIDFYENHNTGNLIFDARVSYTFLEKYKAAVIVSNLTNKTYSLRPLKVESLRTVMLQLSAKF</sequence>
<keyword evidence="6 11" id="KW-0798">TonB box</keyword>
<evidence type="ECO:0000256" key="2">
    <source>
        <dbReference type="ARBA" id="ARBA00022448"/>
    </source>
</evidence>
<dbReference type="EMBL" id="OU015584">
    <property type="protein sequence ID" value="CAG5080177.1"/>
    <property type="molecule type" value="Genomic_DNA"/>
</dbReference>
<dbReference type="GO" id="GO:0044718">
    <property type="term" value="P:siderophore transmembrane transport"/>
    <property type="evidence" value="ECO:0007669"/>
    <property type="project" value="TreeGrafter"/>
</dbReference>
<evidence type="ECO:0000259" key="13">
    <source>
        <dbReference type="Pfam" id="PF00593"/>
    </source>
</evidence>
<accession>A0A916JLG1</accession>
<evidence type="ECO:0000256" key="5">
    <source>
        <dbReference type="ARBA" id="ARBA00022729"/>
    </source>
</evidence>
<dbReference type="InterPro" id="IPR012910">
    <property type="entry name" value="Plug_dom"/>
</dbReference>
<keyword evidence="3 10" id="KW-1134">Transmembrane beta strand</keyword>
<dbReference type="SUPFAM" id="SSF56935">
    <property type="entry name" value="Porins"/>
    <property type="match status" value="1"/>
</dbReference>
<keyword evidence="2 10" id="KW-0813">Transport</keyword>
<evidence type="ECO:0000256" key="1">
    <source>
        <dbReference type="ARBA" id="ARBA00004571"/>
    </source>
</evidence>
<dbReference type="Gene3D" id="2.60.40.1120">
    <property type="entry name" value="Carboxypeptidase-like, regulatory domain"/>
    <property type="match status" value="1"/>
</dbReference>
<dbReference type="Gene3D" id="2.170.130.10">
    <property type="entry name" value="TonB-dependent receptor, plug domain"/>
    <property type="match status" value="1"/>
</dbReference>
<feature type="domain" description="TonB-dependent receptor-like beta-barrel" evidence="13">
    <location>
        <begin position="287"/>
        <end position="772"/>
    </location>
</feature>
<dbReference type="SUPFAM" id="SSF49464">
    <property type="entry name" value="Carboxypeptidase regulatory domain-like"/>
    <property type="match status" value="1"/>
</dbReference>
<dbReference type="PROSITE" id="PS52016">
    <property type="entry name" value="TONB_DEPENDENT_REC_3"/>
    <property type="match status" value="1"/>
</dbReference>
<dbReference type="Pfam" id="PF13715">
    <property type="entry name" value="CarbopepD_reg_2"/>
    <property type="match status" value="1"/>
</dbReference>
<organism evidence="15 16">
    <name type="scientific">Parvicella tangerina</name>
    <dbReference type="NCBI Taxonomy" id="2829795"/>
    <lineage>
        <taxon>Bacteria</taxon>
        <taxon>Pseudomonadati</taxon>
        <taxon>Bacteroidota</taxon>
        <taxon>Flavobacteriia</taxon>
        <taxon>Flavobacteriales</taxon>
        <taxon>Parvicellaceae</taxon>
        <taxon>Parvicella</taxon>
    </lineage>
</organism>
<evidence type="ECO:0000259" key="14">
    <source>
        <dbReference type="Pfam" id="PF07715"/>
    </source>
</evidence>
<dbReference type="Pfam" id="PF07715">
    <property type="entry name" value="Plug"/>
    <property type="match status" value="1"/>
</dbReference>
<evidence type="ECO:0000256" key="3">
    <source>
        <dbReference type="ARBA" id="ARBA00022452"/>
    </source>
</evidence>
<dbReference type="InterPro" id="IPR037066">
    <property type="entry name" value="Plug_dom_sf"/>
</dbReference>
<evidence type="ECO:0000256" key="9">
    <source>
        <dbReference type="ARBA" id="ARBA00023237"/>
    </source>
</evidence>
<dbReference type="Gene3D" id="2.40.170.20">
    <property type="entry name" value="TonB-dependent receptor, beta-barrel domain"/>
    <property type="match status" value="1"/>
</dbReference>
<evidence type="ECO:0000256" key="12">
    <source>
        <dbReference type="SAM" id="SignalP"/>
    </source>
</evidence>
<dbReference type="AlphaFoldDB" id="A0A916JLG1"/>
<keyword evidence="4 10" id="KW-0812">Transmembrane</keyword>
<dbReference type="InterPro" id="IPR000531">
    <property type="entry name" value="Beta-barrel_TonB"/>
</dbReference>
<evidence type="ECO:0000256" key="4">
    <source>
        <dbReference type="ARBA" id="ARBA00022692"/>
    </source>
</evidence>
<keyword evidence="8" id="KW-0675">Receptor</keyword>
<keyword evidence="7 10" id="KW-0472">Membrane</keyword>
<evidence type="ECO:0000256" key="10">
    <source>
        <dbReference type="PROSITE-ProRule" id="PRU01360"/>
    </source>
</evidence>
<dbReference type="InterPro" id="IPR036942">
    <property type="entry name" value="Beta-barrel_TonB_sf"/>
</dbReference>
<evidence type="ECO:0000313" key="16">
    <source>
        <dbReference type="Proteomes" id="UP000683507"/>
    </source>
</evidence>
<feature type="chain" id="PRO_5036720023" evidence="12">
    <location>
        <begin position="19"/>
        <end position="798"/>
    </location>
</feature>
<comment type="similarity">
    <text evidence="10 11">Belongs to the TonB-dependent receptor family.</text>
</comment>
<keyword evidence="9 10" id="KW-0998">Cell outer membrane</keyword>
<dbReference type="PANTHER" id="PTHR30069:SF29">
    <property type="entry name" value="HEMOGLOBIN AND HEMOGLOBIN-HAPTOGLOBIN-BINDING PROTEIN 1-RELATED"/>
    <property type="match status" value="1"/>
</dbReference>
<keyword evidence="16" id="KW-1185">Reference proteome</keyword>
<gene>
    <name evidence="15" type="primary">btuB_5</name>
    <name evidence="15" type="ORF">CRYO30217_01209</name>
</gene>
<protein>
    <submittedName>
        <fullName evidence="15">Vitamin B12 transporter BtuB</fullName>
    </submittedName>
</protein>
<feature type="signal peptide" evidence="12">
    <location>
        <begin position="1"/>
        <end position="18"/>
    </location>
</feature>
<evidence type="ECO:0000256" key="6">
    <source>
        <dbReference type="ARBA" id="ARBA00023077"/>
    </source>
</evidence>
<keyword evidence="5 12" id="KW-0732">Signal</keyword>
<dbReference type="InterPro" id="IPR039426">
    <property type="entry name" value="TonB-dep_rcpt-like"/>
</dbReference>
<feature type="domain" description="TonB-dependent receptor plug" evidence="14">
    <location>
        <begin position="118"/>
        <end position="223"/>
    </location>
</feature>
<dbReference type="KEGG" id="ptan:CRYO30217_01209"/>
<dbReference type="GO" id="GO:0015344">
    <property type="term" value="F:siderophore uptake transmembrane transporter activity"/>
    <property type="evidence" value="ECO:0007669"/>
    <property type="project" value="TreeGrafter"/>
</dbReference>
<comment type="subcellular location">
    <subcellularLocation>
        <location evidence="1 10">Cell outer membrane</location>
        <topology evidence="1 10">Multi-pass membrane protein</topology>
    </subcellularLocation>
</comment>
<evidence type="ECO:0000256" key="11">
    <source>
        <dbReference type="RuleBase" id="RU003357"/>
    </source>
</evidence>
<dbReference type="PANTHER" id="PTHR30069">
    <property type="entry name" value="TONB-DEPENDENT OUTER MEMBRANE RECEPTOR"/>
    <property type="match status" value="1"/>
</dbReference>
<dbReference type="Pfam" id="PF00593">
    <property type="entry name" value="TonB_dep_Rec_b-barrel"/>
    <property type="match status" value="1"/>
</dbReference>
<reference evidence="15" key="1">
    <citation type="submission" date="2021-04" db="EMBL/GenBank/DDBJ databases">
        <authorList>
            <person name="Rodrigo-Torres L."/>
            <person name="Arahal R. D."/>
            <person name="Lucena T."/>
        </authorList>
    </citation>
    <scope>NUCLEOTIDE SEQUENCE</scope>
    <source>
        <strain evidence="15">AS29M-1</strain>
    </source>
</reference>
<proteinExistence type="inferred from homology"/>
<dbReference type="GO" id="GO:0009279">
    <property type="term" value="C:cell outer membrane"/>
    <property type="evidence" value="ECO:0007669"/>
    <property type="project" value="UniProtKB-SubCell"/>
</dbReference>
<name>A0A916JLG1_9FLAO</name>